<dbReference type="Gene3D" id="3.40.50.1820">
    <property type="entry name" value="alpha/beta hydrolase"/>
    <property type="match status" value="1"/>
</dbReference>
<dbReference type="Proteomes" id="UP000722485">
    <property type="component" value="Unassembled WGS sequence"/>
</dbReference>
<dbReference type="InterPro" id="IPR050309">
    <property type="entry name" value="Type-B_Carboxylest/Lipase"/>
</dbReference>
<gene>
    <name evidence="5" type="ORF">G7Z17_g7394</name>
</gene>
<organism evidence="5 6">
    <name type="scientific">Cylindrodendrum hubeiense</name>
    <dbReference type="NCBI Taxonomy" id="595255"/>
    <lineage>
        <taxon>Eukaryota</taxon>
        <taxon>Fungi</taxon>
        <taxon>Dikarya</taxon>
        <taxon>Ascomycota</taxon>
        <taxon>Pezizomycotina</taxon>
        <taxon>Sordariomycetes</taxon>
        <taxon>Hypocreomycetidae</taxon>
        <taxon>Hypocreales</taxon>
        <taxon>Nectriaceae</taxon>
        <taxon>Cylindrodendrum</taxon>
    </lineage>
</organism>
<name>A0A9P5H3U0_9HYPO</name>
<proteinExistence type="inferred from homology"/>
<dbReference type="OrthoDB" id="6846267at2759"/>
<keyword evidence="2 3" id="KW-0378">Hydrolase</keyword>
<evidence type="ECO:0000313" key="5">
    <source>
        <dbReference type="EMBL" id="KAF7547935.1"/>
    </source>
</evidence>
<evidence type="ECO:0000259" key="4">
    <source>
        <dbReference type="Pfam" id="PF00135"/>
    </source>
</evidence>
<comment type="similarity">
    <text evidence="1 3">Belongs to the type-B carboxylesterase/lipase family.</text>
</comment>
<dbReference type="InterPro" id="IPR029058">
    <property type="entry name" value="AB_hydrolase_fold"/>
</dbReference>
<comment type="caution">
    <text evidence="5">The sequence shown here is derived from an EMBL/GenBank/DDBJ whole genome shotgun (WGS) entry which is preliminary data.</text>
</comment>
<dbReference type="GO" id="GO:0016787">
    <property type="term" value="F:hydrolase activity"/>
    <property type="evidence" value="ECO:0007669"/>
    <property type="project" value="UniProtKB-KW"/>
</dbReference>
<evidence type="ECO:0000256" key="1">
    <source>
        <dbReference type="ARBA" id="ARBA00005964"/>
    </source>
</evidence>
<dbReference type="PROSITE" id="PS00122">
    <property type="entry name" value="CARBOXYLESTERASE_B_1"/>
    <property type="match status" value="1"/>
</dbReference>
<dbReference type="EC" id="3.1.1.-" evidence="3"/>
<dbReference type="AlphaFoldDB" id="A0A9P5H3U0"/>
<evidence type="ECO:0000313" key="6">
    <source>
        <dbReference type="Proteomes" id="UP000722485"/>
    </source>
</evidence>
<sequence length="539" mass="57572">MVKVTSTTVQLGACTVVGLSKPASETRPRPLDVFFGIPYATAQRFEQPAPATLPVTLDATKPKDGCPGIVAFGDEDCLRVNVTRPAGPAAEGAGWPVLVYIHGGAFNFGSPLERDMENVVAWSERPILAVSVTYRLGVLGFLAAPGEEGRKACNLGLRDQAAALQWVVKNIGAFGGDGASLTVVGASAGAHSIGHQILSPATPPFHKVILESGSPTARIVLSTAHQRSVSQHRHLLQYTRCSSLAGLKALPVRDLLDAAGEVWGRYDSSVEWPFQPVVDGDGGVIPDLPVKLWEQRVADGRARKMCVITGFCSDEGISFVPASAKTNADFRRFFTTLIPSLSPADLEALEALYPDPVTDPSSPYVHHGRQGAQFRRLATAYGEFAYIAPVLHTAHILSSAGAKVYVYEYAEKSPPHDAAMHGAQGPAAERHTLMSGRPGLAETAAALHDRMTQFVSSPDGDMGDSWPAFVSPGSGEEPTSLDEGKILVFGAARDDKAAGVVPVTERAMTAEKMRRMRFWWERMELVQGMGVRVNGSEAL</sequence>
<reference evidence="5" key="1">
    <citation type="submission" date="2020-03" db="EMBL/GenBank/DDBJ databases">
        <title>Draft Genome Sequence of Cylindrodendrum hubeiense.</title>
        <authorList>
            <person name="Buettner E."/>
            <person name="Kellner H."/>
        </authorList>
    </citation>
    <scope>NUCLEOTIDE SEQUENCE</scope>
    <source>
        <strain evidence="5">IHI 201604</strain>
    </source>
</reference>
<dbReference type="SUPFAM" id="SSF53474">
    <property type="entry name" value="alpha/beta-Hydrolases"/>
    <property type="match status" value="1"/>
</dbReference>
<evidence type="ECO:0000256" key="2">
    <source>
        <dbReference type="ARBA" id="ARBA00022801"/>
    </source>
</evidence>
<dbReference type="InterPro" id="IPR019826">
    <property type="entry name" value="Carboxylesterase_B_AS"/>
</dbReference>
<dbReference type="EMBL" id="JAANBB010000163">
    <property type="protein sequence ID" value="KAF7547935.1"/>
    <property type="molecule type" value="Genomic_DNA"/>
</dbReference>
<dbReference type="InterPro" id="IPR002018">
    <property type="entry name" value="CarbesteraseB"/>
</dbReference>
<protein>
    <recommendedName>
        <fullName evidence="3">Carboxylic ester hydrolase</fullName>
        <ecNumber evidence="3">3.1.1.-</ecNumber>
    </recommendedName>
</protein>
<dbReference type="PANTHER" id="PTHR11559">
    <property type="entry name" value="CARBOXYLESTERASE"/>
    <property type="match status" value="1"/>
</dbReference>
<dbReference type="Pfam" id="PF00135">
    <property type="entry name" value="COesterase"/>
    <property type="match status" value="1"/>
</dbReference>
<keyword evidence="6" id="KW-1185">Reference proteome</keyword>
<accession>A0A9P5H3U0</accession>
<feature type="domain" description="Carboxylesterase type B" evidence="4">
    <location>
        <begin position="7"/>
        <end position="438"/>
    </location>
</feature>
<evidence type="ECO:0000256" key="3">
    <source>
        <dbReference type="RuleBase" id="RU361235"/>
    </source>
</evidence>